<dbReference type="InterPro" id="IPR011256">
    <property type="entry name" value="Reg_factor_effector_dom_sf"/>
</dbReference>
<dbReference type="SMART" id="SM00871">
    <property type="entry name" value="AraC_E_bind"/>
    <property type="match status" value="1"/>
</dbReference>
<dbReference type="InterPro" id="IPR018062">
    <property type="entry name" value="HTH_AraC-typ_CS"/>
</dbReference>
<organism evidence="5 6">
    <name type="scientific">Halobacillus alkaliphilus</name>
    <dbReference type="NCBI Taxonomy" id="396056"/>
    <lineage>
        <taxon>Bacteria</taxon>
        <taxon>Bacillati</taxon>
        <taxon>Bacillota</taxon>
        <taxon>Bacilli</taxon>
        <taxon>Bacillales</taxon>
        <taxon>Bacillaceae</taxon>
        <taxon>Halobacillus</taxon>
    </lineage>
</organism>
<gene>
    <name evidence="5" type="ORF">SAMN05216353_10230</name>
</gene>
<dbReference type="Gene3D" id="1.10.10.60">
    <property type="entry name" value="Homeodomain-like"/>
    <property type="match status" value="2"/>
</dbReference>
<reference evidence="6" key="1">
    <citation type="submission" date="2016-10" db="EMBL/GenBank/DDBJ databases">
        <authorList>
            <person name="Varghese N."/>
            <person name="Submissions S."/>
        </authorList>
    </citation>
    <scope>NUCLEOTIDE SEQUENCE [LARGE SCALE GENOMIC DNA]</scope>
    <source>
        <strain evidence="6">FP5</strain>
    </source>
</reference>
<evidence type="ECO:0000313" key="5">
    <source>
        <dbReference type="EMBL" id="SFF57098.1"/>
    </source>
</evidence>
<dbReference type="Pfam" id="PF06445">
    <property type="entry name" value="GyrI-like"/>
    <property type="match status" value="1"/>
</dbReference>
<dbReference type="SUPFAM" id="SSF46689">
    <property type="entry name" value="Homeodomain-like"/>
    <property type="match status" value="2"/>
</dbReference>
<dbReference type="SUPFAM" id="SSF55136">
    <property type="entry name" value="Probable bacterial effector-binding domain"/>
    <property type="match status" value="1"/>
</dbReference>
<protein>
    <submittedName>
        <fullName evidence="5">Transcriptional regulator, AraC family</fullName>
    </submittedName>
</protein>
<dbReference type="InterPro" id="IPR009057">
    <property type="entry name" value="Homeodomain-like_sf"/>
</dbReference>
<keyword evidence="6" id="KW-1185">Reference proteome</keyword>
<dbReference type="OrthoDB" id="9801123at2"/>
<evidence type="ECO:0000256" key="3">
    <source>
        <dbReference type="ARBA" id="ARBA00023163"/>
    </source>
</evidence>
<sequence>MTLVDSLQRSIDYMENHILEDISVEAVANHADMSVFHFQRMFTLLTEVPVAEYLRKRRLTLAAHELSKTSLKVIEIALKYGYDTPESFAKAFKKQHGITPREAKCYTGKVQSYNRLVIQVNVKGAEPMVYHMVEKGPIQVVGMKRELSCENGENQRVIPKLWEQVNEDGTSEELNKLNDGDIQGLLGVCVDKSHVQANLMDYWIAAAHKGEMPEHFSNLELPASKWAVFEVHGPMPLSIQKVWKQIYSEWFPSSGYEHAGTPDLEVYSADDPFSKDYYSEIWIPVK</sequence>
<keyword evidence="3" id="KW-0804">Transcription</keyword>
<dbReference type="RefSeq" id="WP_089749494.1">
    <property type="nucleotide sequence ID" value="NZ_FOOG01000002.1"/>
</dbReference>
<dbReference type="InterPro" id="IPR029442">
    <property type="entry name" value="GyrI-like"/>
</dbReference>
<dbReference type="PANTHER" id="PTHR47504">
    <property type="entry name" value="RIGHT ORIGIN-BINDING PROTEIN"/>
    <property type="match status" value="1"/>
</dbReference>
<dbReference type="PROSITE" id="PS00041">
    <property type="entry name" value="HTH_ARAC_FAMILY_1"/>
    <property type="match status" value="1"/>
</dbReference>
<dbReference type="PROSITE" id="PS01124">
    <property type="entry name" value="HTH_ARAC_FAMILY_2"/>
    <property type="match status" value="1"/>
</dbReference>
<keyword evidence="2" id="KW-0238">DNA-binding</keyword>
<dbReference type="InterPro" id="IPR020449">
    <property type="entry name" value="Tscrpt_reg_AraC-type_HTH"/>
</dbReference>
<evidence type="ECO:0000313" key="6">
    <source>
        <dbReference type="Proteomes" id="UP000198897"/>
    </source>
</evidence>
<dbReference type="Proteomes" id="UP000198897">
    <property type="component" value="Unassembled WGS sequence"/>
</dbReference>
<dbReference type="InterPro" id="IPR050959">
    <property type="entry name" value="MarA-like"/>
</dbReference>
<dbReference type="PRINTS" id="PR00032">
    <property type="entry name" value="HTHARAC"/>
</dbReference>
<dbReference type="SMART" id="SM00342">
    <property type="entry name" value="HTH_ARAC"/>
    <property type="match status" value="1"/>
</dbReference>
<proteinExistence type="predicted"/>
<dbReference type="GO" id="GO:0043565">
    <property type="term" value="F:sequence-specific DNA binding"/>
    <property type="evidence" value="ECO:0007669"/>
    <property type="project" value="InterPro"/>
</dbReference>
<accession>A0A1I2JSK5</accession>
<dbReference type="Pfam" id="PF12833">
    <property type="entry name" value="HTH_18"/>
    <property type="match status" value="1"/>
</dbReference>
<evidence type="ECO:0000256" key="1">
    <source>
        <dbReference type="ARBA" id="ARBA00023015"/>
    </source>
</evidence>
<keyword evidence="1" id="KW-0805">Transcription regulation</keyword>
<evidence type="ECO:0000259" key="4">
    <source>
        <dbReference type="PROSITE" id="PS01124"/>
    </source>
</evidence>
<dbReference type="PANTHER" id="PTHR47504:SF5">
    <property type="entry name" value="RIGHT ORIGIN-BINDING PROTEIN"/>
    <property type="match status" value="1"/>
</dbReference>
<feature type="domain" description="HTH araC/xylS-type" evidence="4">
    <location>
        <begin position="8"/>
        <end position="106"/>
    </location>
</feature>
<name>A0A1I2JSK5_9BACI</name>
<dbReference type="Gene3D" id="3.20.80.10">
    <property type="entry name" value="Regulatory factor, effector binding domain"/>
    <property type="match status" value="1"/>
</dbReference>
<dbReference type="GO" id="GO:0003700">
    <property type="term" value="F:DNA-binding transcription factor activity"/>
    <property type="evidence" value="ECO:0007669"/>
    <property type="project" value="InterPro"/>
</dbReference>
<dbReference type="AlphaFoldDB" id="A0A1I2JSK5"/>
<dbReference type="InterPro" id="IPR010499">
    <property type="entry name" value="AraC_E-bd"/>
</dbReference>
<dbReference type="InterPro" id="IPR018060">
    <property type="entry name" value="HTH_AraC"/>
</dbReference>
<dbReference type="EMBL" id="FOOG01000002">
    <property type="protein sequence ID" value="SFF57098.1"/>
    <property type="molecule type" value="Genomic_DNA"/>
</dbReference>
<evidence type="ECO:0000256" key="2">
    <source>
        <dbReference type="ARBA" id="ARBA00023125"/>
    </source>
</evidence>